<protein>
    <submittedName>
        <fullName evidence="10">RING-type domain-containing protein</fullName>
    </submittedName>
</protein>
<dbReference type="STRING" id="51028.A0A0N4V7Y4"/>
<keyword evidence="4" id="KW-0863">Zinc-finger</keyword>
<evidence type="ECO:0000256" key="3">
    <source>
        <dbReference type="ARBA" id="ARBA00022737"/>
    </source>
</evidence>
<feature type="domain" description="RING-type" evidence="7">
    <location>
        <begin position="508"/>
        <end position="690"/>
    </location>
</feature>
<dbReference type="Proteomes" id="UP000274131">
    <property type="component" value="Unassembled WGS sequence"/>
</dbReference>
<proteinExistence type="predicted"/>
<reference evidence="8 9" key="2">
    <citation type="submission" date="2018-10" db="EMBL/GenBank/DDBJ databases">
        <authorList>
            <consortium name="Pathogen Informatics"/>
        </authorList>
    </citation>
    <scope>NUCLEOTIDE SEQUENCE [LARGE SCALE GENOMIC DNA]</scope>
</reference>
<keyword evidence="9" id="KW-1185">Reference proteome</keyword>
<dbReference type="PROSITE" id="PS51873">
    <property type="entry name" value="TRIAD"/>
    <property type="match status" value="1"/>
</dbReference>
<dbReference type="GO" id="GO:0008270">
    <property type="term" value="F:zinc ion binding"/>
    <property type="evidence" value="ECO:0007669"/>
    <property type="project" value="UniProtKB-KW"/>
</dbReference>
<sequence>MIDNWDYPVKYTYDRTRKGTKVYRSIWMESGPPLVKKYIVTQETDRRVILSLDNGSGNVLFTKEDCVPSLLRQDPFGLENFLVAYSANKKGRWRLMTDASKNILSLQDSSNSVRVSAARQVRIGRDKYVFVTGLFDQAFSIDFDVSSEVVELHTVASDEKEIHRSAKISTYKALSSKPNPPKKKKKRRFAPVNFEGERNENFRINNNDSNGEESPLWMAKLHLLYFEYSEKLSKRLANMNRALRRRSPTPLRHKIKRYRKAHRTNYRFGEDEQNAGESEQVHFGAERYGETARCSSESIDDDLVSCKNVSIAECIVQPVRRKGREKRKRHSSAHFEEPAIFEPKECKVESPEGAGELPVVEPGTNLEKLQLLESNIFSVTRSFLNNEVLKIGMPVDGLLPSTFAVNVYDPFESSKGLKLPDNFRGVLLLQKLRQFKKKIHIRCLFNPFDFVSRYPEKVVGRLPKAKDTKFHEQKIFAKVKHIYPQSDASIFGCGSLEADKSAGEEYQRKRCCGNCFEDDRYCIALKCGHFFCEYCWLAHIKTSVYMGQVPVTCLDYSCNLAMNREQMMLIAPVDFCYRYNALVKQKLLTENLNKKHRWFKCESCETVNEVTNEEAKNLLAQCSCGYTVYTLGSDQGVVRIAVRQCPQCKVFCQRSHGCDHMTCTCGQQFCYKCCQKLSFTNDHDNCVEIEINVDLIDAPKSICFIPKSTYEQCLYFQAQNTPPSFNNLRLYPPKNPLNSLRRKHINFVVHWAYTTLEFCCVQTCLKRRRLNWTKRNNLPFFKLACEFALLNRYYHQLQFLVLRLKQLCEYDKGGLTKLEEYSKEIENAILRIFNISV</sequence>
<dbReference type="SUPFAM" id="SSF57850">
    <property type="entry name" value="RING/U-box"/>
    <property type="match status" value="2"/>
</dbReference>
<dbReference type="InterPro" id="IPR031127">
    <property type="entry name" value="E3_UB_ligase_RBR"/>
</dbReference>
<evidence type="ECO:0000256" key="2">
    <source>
        <dbReference type="ARBA" id="ARBA00022723"/>
    </source>
</evidence>
<evidence type="ECO:0000256" key="5">
    <source>
        <dbReference type="ARBA" id="ARBA00022786"/>
    </source>
</evidence>
<reference evidence="10" key="1">
    <citation type="submission" date="2017-02" db="UniProtKB">
        <authorList>
            <consortium name="WormBaseParasite"/>
        </authorList>
    </citation>
    <scope>IDENTIFICATION</scope>
</reference>
<evidence type="ECO:0000256" key="6">
    <source>
        <dbReference type="ARBA" id="ARBA00022833"/>
    </source>
</evidence>
<dbReference type="Gene3D" id="3.30.40.10">
    <property type="entry name" value="Zinc/RING finger domain, C3HC4 (zinc finger)"/>
    <property type="match status" value="1"/>
</dbReference>
<dbReference type="GO" id="GO:0016567">
    <property type="term" value="P:protein ubiquitination"/>
    <property type="evidence" value="ECO:0007669"/>
    <property type="project" value="InterPro"/>
</dbReference>
<evidence type="ECO:0000256" key="1">
    <source>
        <dbReference type="ARBA" id="ARBA00022679"/>
    </source>
</evidence>
<keyword evidence="3" id="KW-0677">Repeat</keyword>
<evidence type="ECO:0000313" key="9">
    <source>
        <dbReference type="Proteomes" id="UP000274131"/>
    </source>
</evidence>
<name>A0A0N4V7Y4_ENTVE</name>
<evidence type="ECO:0000259" key="7">
    <source>
        <dbReference type="PROSITE" id="PS51873"/>
    </source>
</evidence>
<keyword evidence="5" id="KW-0833">Ubl conjugation pathway</keyword>
<accession>A0A0N4V7Y4</accession>
<dbReference type="EMBL" id="UXUI01008348">
    <property type="protein sequence ID" value="VDD91271.1"/>
    <property type="molecule type" value="Genomic_DNA"/>
</dbReference>
<dbReference type="GO" id="GO:0004842">
    <property type="term" value="F:ubiquitin-protein transferase activity"/>
    <property type="evidence" value="ECO:0007669"/>
    <property type="project" value="InterPro"/>
</dbReference>
<keyword evidence="1" id="KW-0808">Transferase</keyword>
<evidence type="ECO:0000256" key="4">
    <source>
        <dbReference type="ARBA" id="ARBA00022771"/>
    </source>
</evidence>
<dbReference type="Gene3D" id="1.20.120.1750">
    <property type="match status" value="1"/>
</dbReference>
<gene>
    <name evidence="8" type="ORF">EVEC_LOCUS6022</name>
</gene>
<organism evidence="10">
    <name type="scientific">Enterobius vermicularis</name>
    <name type="common">Human pinworm</name>
    <dbReference type="NCBI Taxonomy" id="51028"/>
    <lineage>
        <taxon>Eukaryota</taxon>
        <taxon>Metazoa</taxon>
        <taxon>Ecdysozoa</taxon>
        <taxon>Nematoda</taxon>
        <taxon>Chromadorea</taxon>
        <taxon>Rhabditida</taxon>
        <taxon>Spirurina</taxon>
        <taxon>Oxyuridomorpha</taxon>
        <taxon>Oxyuroidea</taxon>
        <taxon>Oxyuridae</taxon>
        <taxon>Enterobius</taxon>
    </lineage>
</organism>
<dbReference type="OrthoDB" id="10009520at2759"/>
<dbReference type="InterPro" id="IPR013083">
    <property type="entry name" value="Znf_RING/FYVE/PHD"/>
</dbReference>
<keyword evidence="6" id="KW-0862">Zinc</keyword>
<dbReference type="AlphaFoldDB" id="A0A0N4V7Y4"/>
<evidence type="ECO:0000313" key="10">
    <source>
        <dbReference type="WBParaSite" id="EVEC_0000642701-mRNA-1"/>
    </source>
</evidence>
<dbReference type="InterPro" id="IPR044066">
    <property type="entry name" value="TRIAD_supradom"/>
</dbReference>
<dbReference type="WBParaSite" id="EVEC_0000642701-mRNA-1">
    <property type="protein sequence ID" value="EVEC_0000642701-mRNA-1"/>
    <property type="gene ID" value="EVEC_0000642701"/>
</dbReference>
<dbReference type="PANTHER" id="PTHR11685">
    <property type="entry name" value="RBR FAMILY RING FINGER AND IBR DOMAIN-CONTAINING"/>
    <property type="match status" value="1"/>
</dbReference>
<evidence type="ECO:0000313" key="8">
    <source>
        <dbReference type="EMBL" id="VDD91271.1"/>
    </source>
</evidence>
<keyword evidence="2" id="KW-0479">Metal-binding</keyword>